<sequence length="265" mass="30460">MSLFKKRKSDKKHHGVLILFLFILGLTFYPNYPTVISLQGTVFLCVILSVILVLFIWLVRRVTNHEKVFATRLSLDRKERGLAVVLVLYFLFLYLMNGNIQSGLNVFRSPMKILLSCVFIAIGAGCFEEYFVRGYLFNLVQRMLNRYQVKQHRLTIIAVVTSFLFCLLHLANLADEPAEAVAQQVVYTFAIGMIFVTLRIVSNQIWPLAIAHFLFDLQDNIVQPLVVGSWMEMLVSFLPSVILSLFLLFYLDRSVEEKQATVLQP</sequence>
<feature type="transmembrane region" description="Helical" evidence="2">
    <location>
        <begin position="113"/>
        <end position="132"/>
    </location>
</feature>
<keyword evidence="2" id="KW-0472">Membrane</keyword>
<keyword evidence="2" id="KW-0812">Transmembrane</keyword>
<keyword evidence="5" id="KW-1185">Reference proteome</keyword>
<gene>
    <name evidence="4" type="ORF">R54839_PPFHFPJH_00650</name>
</gene>
<feature type="domain" description="CAAX prenyl protease 2/Lysostaphin resistance protein A-like" evidence="3">
    <location>
        <begin position="113"/>
        <end position="217"/>
    </location>
</feature>
<feature type="transmembrane region" description="Helical" evidence="2">
    <location>
        <begin position="80"/>
        <end position="101"/>
    </location>
</feature>
<evidence type="ECO:0000259" key="3">
    <source>
        <dbReference type="Pfam" id="PF02517"/>
    </source>
</evidence>
<dbReference type="Proteomes" id="UP001314261">
    <property type="component" value="Unassembled WGS sequence"/>
</dbReference>
<protein>
    <submittedName>
        <fullName evidence="4">CAAX protease family (YdiL)</fullName>
    </submittedName>
</protein>
<dbReference type="GO" id="GO:0006508">
    <property type="term" value="P:proteolysis"/>
    <property type="evidence" value="ECO:0007669"/>
    <property type="project" value="UniProtKB-KW"/>
</dbReference>
<dbReference type="InterPro" id="IPR003675">
    <property type="entry name" value="Rce1/LyrA-like_dom"/>
</dbReference>
<evidence type="ECO:0000313" key="4">
    <source>
        <dbReference type="EMBL" id="CAK1235667.1"/>
    </source>
</evidence>
<dbReference type="EMBL" id="CAUZLR010000003">
    <property type="protein sequence ID" value="CAK1235667.1"/>
    <property type="molecule type" value="Genomic_DNA"/>
</dbReference>
<reference evidence="4 5" key="1">
    <citation type="submission" date="2023-10" db="EMBL/GenBank/DDBJ databases">
        <authorList>
            <person name="Botero Cardona J."/>
        </authorList>
    </citation>
    <scope>NUCLEOTIDE SEQUENCE [LARGE SCALE GENOMIC DNA]</scope>
    <source>
        <strain evidence="4 5">R-54839</strain>
    </source>
</reference>
<feature type="transmembrane region" description="Helical" evidence="2">
    <location>
        <begin position="36"/>
        <end position="59"/>
    </location>
</feature>
<keyword evidence="4" id="KW-0378">Hydrolase</keyword>
<evidence type="ECO:0000313" key="5">
    <source>
        <dbReference type="Proteomes" id="UP001314261"/>
    </source>
</evidence>
<accession>A0ABN9YSL2</accession>
<keyword evidence="2" id="KW-1133">Transmembrane helix</keyword>
<dbReference type="Pfam" id="PF02517">
    <property type="entry name" value="Rce1-like"/>
    <property type="match status" value="1"/>
</dbReference>
<proteinExistence type="inferred from homology"/>
<comment type="caution">
    <text evidence="4">The sequence shown here is derived from an EMBL/GenBank/DDBJ whole genome shotgun (WGS) entry which is preliminary data.</text>
</comment>
<organism evidence="4 5">
    <name type="scientific">Fructobacillus fructosus</name>
    <dbReference type="NCBI Taxonomy" id="1631"/>
    <lineage>
        <taxon>Bacteria</taxon>
        <taxon>Bacillati</taxon>
        <taxon>Bacillota</taxon>
        <taxon>Bacilli</taxon>
        <taxon>Lactobacillales</taxon>
        <taxon>Lactobacillaceae</taxon>
        <taxon>Fructobacillus</taxon>
    </lineage>
</organism>
<evidence type="ECO:0000256" key="1">
    <source>
        <dbReference type="ARBA" id="ARBA00009067"/>
    </source>
</evidence>
<keyword evidence="4" id="KW-0645">Protease</keyword>
<feature type="transmembrane region" description="Helical" evidence="2">
    <location>
        <begin position="12"/>
        <end position="30"/>
    </location>
</feature>
<dbReference type="RefSeq" id="WP_187753679.1">
    <property type="nucleotide sequence ID" value="NZ_CAUZLK010000005.1"/>
</dbReference>
<feature type="transmembrane region" description="Helical" evidence="2">
    <location>
        <begin position="180"/>
        <end position="198"/>
    </location>
</feature>
<evidence type="ECO:0000256" key="2">
    <source>
        <dbReference type="SAM" id="Phobius"/>
    </source>
</evidence>
<comment type="similarity">
    <text evidence="1">Belongs to the UPF0177 family.</text>
</comment>
<feature type="transmembrane region" description="Helical" evidence="2">
    <location>
        <begin position="233"/>
        <end position="251"/>
    </location>
</feature>
<dbReference type="GO" id="GO:0008233">
    <property type="term" value="F:peptidase activity"/>
    <property type="evidence" value="ECO:0007669"/>
    <property type="project" value="UniProtKB-KW"/>
</dbReference>
<feature type="transmembrane region" description="Helical" evidence="2">
    <location>
        <begin position="153"/>
        <end position="174"/>
    </location>
</feature>
<name>A0ABN9YSL2_9LACO</name>